<dbReference type="AlphaFoldDB" id="A0A6A5XJZ1"/>
<organism evidence="1 2">
    <name type="scientific">Aaosphaeria arxii CBS 175.79</name>
    <dbReference type="NCBI Taxonomy" id="1450172"/>
    <lineage>
        <taxon>Eukaryota</taxon>
        <taxon>Fungi</taxon>
        <taxon>Dikarya</taxon>
        <taxon>Ascomycota</taxon>
        <taxon>Pezizomycotina</taxon>
        <taxon>Dothideomycetes</taxon>
        <taxon>Pleosporomycetidae</taxon>
        <taxon>Pleosporales</taxon>
        <taxon>Pleosporales incertae sedis</taxon>
        <taxon>Aaosphaeria</taxon>
    </lineage>
</organism>
<dbReference type="EMBL" id="ML978072">
    <property type="protein sequence ID" value="KAF2013060.1"/>
    <property type="molecule type" value="Genomic_DNA"/>
</dbReference>
<gene>
    <name evidence="1" type="ORF">BU24DRAFT_263405</name>
</gene>
<dbReference type="Proteomes" id="UP000799778">
    <property type="component" value="Unassembled WGS sequence"/>
</dbReference>
<evidence type="ECO:0000313" key="2">
    <source>
        <dbReference type="Proteomes" id="UP000799778"/>
    </source>
</evidence>
<protein>
    <submittedName>
        <fullName evidence="1">Uncharacterized protein</fullName>
    </submittedName>
</protein>
<keyword evidence="2" id="KW-1185">Reference proteome</keyword>
<evidence type="ECO:0000313" key="1">
    <source>
        <dbReference type="EMBL" id="KAF2013060.1"/>
    </source>
</evidence>
<reference evidence="1" key="1">
    <citation type="journal article" date="2020" name="Stud. Mycol.">
        <title>101 Dothideomycetes genomes: a test case for predicting lifestyles and emergence of pathogens.</title>
        <authorList>
            <person name="Haridas S."/>
            <person name="Albert R."/>
            <person name="Binder M."/>
            <person name="Bloem J."/>
            <person name="Labutti K."/>
            <person name="Salamov A."/>
            <person name="Andreopoulos B."/>
            <person name="Baker S."/>
            <person name="Barry K."/>
            <person name="Bills G."/>
            <person name="Bluhm B."/>
            <person name="Cannon C."/>
            <person name="Castanera R."/>
            <person name="Culley D."/>
            <person name="Daum C."/>
            <person name="Ezra D."/>
            <person name="Gonzalez J."/>
            <person name="Henrissat B."/>
            <person name="Kuo A."/>
            <person name="Liang C."/>
            <person name="Lipzen A."/>
            <person name="Lutzoni F."/>
            <person name="Magnuson J."/>
            <person name="Mondo S."/>
            <person name="Nolan M."/>
            <person name="Ohm R."/>
            <person name="Pangilinan J."/>
            <person name="Park H.-J."/>
            <person name="Ramirez L."/>
            <person name="Alfaro M."/>
            <person name="Sun H."/>
            <person name="Tritt A."/>
            <person name="Yoshinaga Y."/>
            <person name="Zwiers L.-H."/>
            <person name="Turgeon B."/>
            <person name="Goodwin S."/>
            <person name="Spatafora J."/>
            <person name="Crous P."/>
            <person name="Grigoriev I."/>
        </authorList>
    </citation>
    <scope>NUCLEOTIDE SEQUENCE</scope>
    <source>
        <strain evidence="1">CBS 175.79</strain>
    </source>
</reference>
<dbReference type="RefSeq" id="XP_033381399.1">
    <property type="nucleotide sequence ID" value="XM_033522525.1"/>
</dbReference>
<accession>A0A6A5XJZ1</accession>
<name>A0A6A5XJZ1_9PLEO</name>
<dbReference type="GeneID" id="54279922"/>
<proteinExistence type="predicted"/>
<sequence>MYLQYVPTRTLVAPCTECFVLIAHNSCKYLSPNVVCTRPPLLCSVWRCHAHHPAFVFRYMAPVLDQIDGGFPPSNIEFLFAGGRARQPKASSAAQPSLSAVRRDGWQGVPEHLFFPFLLTEPPLFFFFLTGPRKRSVCALSHNRLLFIHTSYDRVHGMQPYRDVVHTVETTVCTVTVTVT</sequence>